<evidence type="ECO:0000256" key="1">
    <source>
        <dbReference type="ARBA" id="ARBA00001966"/>
    </source>
</evidence>
<feature type="domain" description="4Fe-4S ferredoxin-type" evidence="8">
    <location>
        <begin position="131"/>
        <end position="154"/>
    </location>
</feature>
<evidence type="ECO:0000313" key="9">
    <source>
        <dbReference type="EMBL" id="AEM79228.1"/>
    </source>
</evidence>
<evidence type="ECO:0000256" key="4">
    <source>
        <dbReference type="ARBA" id="ARBA00022485"/>
    </source>
</evidence>
<feature type="domain" description="4Fe-4S ferredoxin-type" evidence="8">
    <location>
        <begin position="100"/>
        <end position="129"/>
    </location>
</feature>
<keyword evidence="4" id="KW-0004">4Fe-4S</keyword>
<dbReference type="eggNOG" id="COG2768">
    <property type="taxonomic scope" value="Bacteria"/>
</dbReference>
<evidence type="ECO:0000256" key="3">
    <source>
        <dbReference type="ARBA" id="ARBA00013529"/>
    </source>
</evidence>
<accession>G2MXJ8</accession>
<dbReference type="HOGENOM" id="CLU_1841170_0_0_9"/>
<protein>
    <recommendedName>
        <fullName evidence="3">Ferredoxin</fullName>
    </recommendedName>
</protein>
<evidence type="ECO:0000259" key="8">
    <source>
        <dbReference type="PROSITE" id="PS51379"/>
    </source>
</evidence>
<dbReference type="Proteomes" id="UP000008276">
    <property type="component" value="Chromosome"/>
</dbReference>
<dbReference type="Gene3D" id="3.30.70.3270">
    <property type="match status" value="1"/>
</dbReference>
<organism evidence="9 10">
    <name type="scientific">Thermoanaerobacter wiegelii Rt8.B1</name>
    <dbReference type="NCBI Taxonomy" id="697303"/>
    <lineage>
        <taxon>Bacteria</taxon>
        <taxon>Bacillati</taxon>
        <taxon>Bacillota</taxon>
        <taxon>Clostridia</taxon>
        <taxon>Thermoanaerobacterales</taxon>
        <taxon>Thermoanaerobacteraceae</taxon>
        <taxon>Thermoanaerobacter</taxon>
    </lineage>
</organism>
<dbReference type="SUPFAM" id="SSF54862">
    <property type="entry name" value="4Fe-4S ferredoxins"/>
    <property type="match status" value="1"/>
</dbReference>
<evidence type="ECO:0000313" key="10">
    <source>
        <dbReference type="Proteomes" id="UP000008276"/>
    </source>
</evidence>
<evidence type="ECO:0000256" key="5">
    <source>
        <dbReference type="ARBA" id="ARBA00022723"/>
    </source>
</evidence>
<dbReference type="Gene3D" id="3.30.70.20">
    <property type="match status" value="1"/>
</dbReference>
<dbReference type="InterPro" id="IPR050157">
    <property type="entry name" value="PSI_iron-sulfur_center"/>
</dbReference>
<reference evidence="9 10" key="1">
    <citation type="submission" date="2011-08" db="EMBL/GenBank/DDBJ databases">
        <title>Complete sequence of Thermoanaerobacter wiegelii Rt8.B1.</title>
        <authorList>
            <consortium name="US DOE Joint Genome Institute"/>
            <person name="Lucas S."/>
            <person name="Han J."/>
            <person name="Lapidus A."/>
            <person name="Cheng J.-F."/>
            <person name="Goodwin L."/>
            <person name="Pitluck S."/>
            <person name="Peters L."/>
            <person name="Mikhailova N."/>
            <person name="Zeytun A."/>
            <person name="Daligault H."/>
            <person name="Detter J.C."/>
            <person name="Han C."/>
            <person name="Tapia R."/>
            <person name="Land M."/>
            <person name="Hauser L."/>
            <person name="Kyrpides N."/>
            <person name="Ivanova N."/>
            <person name="Pagani I."/>
            <person name="Hemme C."/>
            <person name="Woyke T."/>
        </authorList>
    </citation>
    <scope>NUCLEOTIDE SEQUENCE [LARGE SCALE GENOMIC DNA]</scope>
    <source>
        <strain evidence="9 10">Rt8.B1</strain>
    </source>
</reference>
<dbReference type="RefSeq" id="WP_014063193.1">
    <property type="nucleotide sequence ID" value="NC_015958.1"/>
</dbReference>
<dbReference type="AlphaFoldDB" id="G2MXJ8"/>
<dbReference type="PROSITE" id="PS51379">
    <property type="entry name" value="4FE4S_FER_2"/>
    <property type="match status" value="2"/>
</dbReference>
<dbReference type="InterPro" id="IPR017896">
    <property type="entry name" value="4Fe4S_Fe-S-bd"/>
</dbReference>
<evidence type="ECO:0000256" key="2">
    <source>
        <dbReference type="ARBA" id="ARBA00003532"/>
    </source>
</evidence>
<comment type="function">
    <text evidence="2">Ferredoxins are iron-sulfur proteins that transfer electrons in a wide variety of metabolic reactions.</text>
</comment>
<evidence type="ECO:0000256" key="7">
    <source>
        <dbReference type="ARBA" id="ARBA00023014"/>
    </source>
</evidence>
<dbReference type="Pfam" id="PF12838">
    <property type="entry name" value="Fer4_7"/>
    <property type="match status" value="1"/>
</dbReference>
<dbReference type="PANTHER" id="PTHR24960:SF79">
    <property type="entry name" value="PHOTOSYSTEM I IRON-SULFUR CENTER"/>
    <property type="match status" value="1"/>
</dbReference>
<dbReference type="InterPro" id="IPR017900">
    <property type="entry name" value="4Fe4S_Fe_S_CS"/>
</dbReference>
<keyword evidence="6" id="KW-0408">Iron</keyword>
<dbReference type="GO" id="GO:0046872">
    <property type="term" value="F:metal ion binding"/>
    <property type="evidence" value="ECO:0007669"/>
    <property type="project" value="UniProtKB-KW"/>
</dbReference>
<dbReference type="GO" id="GO:0051539">
    <property type="term" value="F:4 iron, 4 sulfur cluster binding"/>
    <property type="evidence" value="ECO:0007669"/>
    <property type="project" value="UniProtKB-KW"/>
</dbReference>
<dbReference type="PROSITE" id="PS00198">
    <property type="entry name" value="4FE4S_FER_1"/>
    <property type="match status" value="2"/>
</dbReference>
<dbReference type="PANTHER" id="PTHR24960">
    <property type="entry name" value="PHOTOSYSTEM I IRON-SULFUR CENTER-RELATED"/>
    <property type="match status" value="1"/>
</dbReference>
<keyword evidence="10" id="KW-1185">Reference proteome</keyword>
<sequence>MPGFGRGFGGRGGGFGGGGGFGRGAGFGPDGSCVCENCGHEIPHQRGVPCYTLRCPVCGGPMIRKAAGYNVSYQNFPTTNTNNPVAEEKKESGLKYTKPLKPKVDESVCIGCGNCVRVCPFDAIELKDGIAYIDPNKCRDCGRCIDICPVGAIS</sequence>
<keyword evidence="7" id="KW-0411">Iron-sulfur</keyword>
<evidence type="ECO:0000256" key="6">
    <source>
        <dbReference type="ARBA" id="ARBA00023004"/>
    </source>
</evidence>
<gene>
    <name evidence="9" type="ORF">Thewi_1842</name>
</gene>
<dbReference type="EMBL" id="CP002991">
    <property type="protein sequence ID" value="AEM79228.1"/>
    <property type="molecule type" value="Genomic_DNA"/>
</dbReference>
<keyword evidence="5" id="KW-0479">Metal-binding</keyword>
<dbReference type="KEGG" id="twi:Thewi_1842"/>
<comment type="cofactor">
    <cofactor evidence="1">
        <name>[4Fe-4S] cluster</name>
        <dbReference type="ChEBI" id="CHEBI:49883"/>
    </cofactor>
</comment>
<proteinExistence type="predicted"/>
<dbReference type="STRING" id="697303.Thewi_1842"/>
<name>G2MXJ8_9THEO</name>